<dbReference type="EMBL" id="JACHJS010000001">
    <property type="protein sequence ID" value="MBB4963085.1"/>
    <property type="molecule type" value="Genomic_DNA"/>
</dbReference>
<keyword evidence="3" id="KW-1185">Reference proteome</keyword>
<dbReference type="InterPro" id="IPR016040">
    <property type="entry name" value="NAD(P)-bd_dom"/>
</dbReference>
<dbReference type="InterPro" id="IPR051604">
    <property type="entry name" value="Ergot_Alk_Oxidoreductase"/>
</dbReference>
<protein>
    <submittedName>
        <fullName evidence="2">Uncharacterized protein YbjT (DUF2867 family)</fullName>
    </submittedName>
</protein>
<gene>
    <name evidence="2" type="ORF">F4559_000444</name>
</gene>
<feature type="domain" description="NAD(P)-binding" evidence="1">
    <location>
        <begin position="7"/>
        <end position="174"/>
    </location>
</feature>
<evidence type="ECO:0000313" key="3">
    <source>
        <dbReference type="Proteomes" id="UP000542674"/>
    </source>
</evidence>
<dbReference type="RefSeq" id="WP_184665915.1">
    <property type="nucleotide sequence ID" value="NZ_BAABAI010000004.1"/>
</dbReference>
<comment type="caution">
    <text evidence="2">The sequence shown here is derived from an EMBL/GenBank/DDBJ whole genome shotgun (WGS) entry which is preliminary data.</text>
</comment>
<dbReference type="PANTHER" id="PTHR43162">
    <property type="match status" value="1"/>
</dbReference>
<sequence>MTILVTGATGTVGGEVVRQLGRRGVRPRALSRRDVEIPGADAVRGDLVRPESVPLDGVTALFLVAAIEEPDPAALVRDLLTRASGVERVVFLSSDAVAAQRAGSCETHEAVERAIEEISPQWTHVRPGEFMSNKLVWARTIKEEDVVRAAYPDALGAPVHEGDIAEVAVHALTEDGHHGQAYRLSGPELLTHRQQAEAIGRGLGRTIGFEALTYRQQRETLIRDVGLPYDVAEYLMGYFAQHNEEPPPLTDDFERITGRKGRTLADWAADHAGELAQTAP</sequence>
<name>A0A7W7SY37_9PSEU</name>
<evidence type="ECO:0000259" key="1">
    <source>
        <dbReference type="Pfam" id="PF13460"/>
    </source>
</evidence>
<evidence type="ECO:0000313" key="2">
    <source>
        <dbReference type="EMBL" id="MBB4963085.1"/>
    </source>
</evidence>
<dbReference type="InterPro" id="IPR036291">
    <property type="entry name" value="NAD(P)-bd_dom_sf"/>
</dbReference>
<accession>A0A7W7SY37</accession>
<dbReference type="SUPFAM" id="SSF51735">
    <property type="entry name" value="NAD(P)-binding Rossmann-fold domains"/>
    <property type="match status" value="1"/>
</dbReference>
<dbReference type="Proteomes" id="UP000542674">
    <property type="component" value="Unassembled WGS sequence"/>
</dbReference>
<dbReference type="Pfam" id="PF13460">
    <property type="entry name" value="NAD_binding_10"/>
    <property type="match status" value="1"/>
</dbReference>
<dbReference type="AlphaFoldDB" id="A0A7W7SY37"/>
<dbReference type="PANTHER" id="PTHR43162:SF1">
    <property type="entry name" value="PRESTALK A DIFFERENTIATION PROTEIN A"/>
    <property type="match status" value="1"/>
</dbReference>
<proteinExistence type="predicted"/>
<dbReference type="Gene3D" id="3.40.50.720">
    <property type="entry name" value="NAD(P)-binding Rossmann-like Domain"/>
    <property type="match status" value="1"/>
</dbReference>
<organism evidence="2 3">
    <name type="scientific">Saccharothrix violaceirubra</name>
    <dbReference type="NCBI Taxonomy" id="413306"/>
    <lineage>
        <taxon>Bacteria</taxon>
        <taxon>Bacillati</taxon>
        <taxon>Actinomycetota</taxon>
        <taxon>Actinomycetes</taxon>
        <taxon>Pseudonocardiales</taxon>
        <taxon>Pseudonocardiaceae</taxon>
        <taxon>Saccharothrix</taxon>
    </lineage>
</organism>
<dbReference type="Gene3D" id="3.90.25.10">
    <property type="entry name" value="UDP-galactose 4-epimerase, domain 1"/>
    <property type="match status" value="1"/>
</dbReference>
<reference evidence="2 3" key="1">
    <citation type="submission" date="2020-08" db="EMBL/GenBank/DDBJ databases">
        <title>Sequencing the genomes of 1000 actinobacteria strains.</title>
        <authorList>
            <person name="Klenk H.-P."/>
        </authorList>
    </citation>
    <scope>NUCLEOTIDE SEQUENCE [LARGE SCALE GENOMIC DNA]</scope>
    <source>
        <strain evidence="2 3">DSM 45084</strain>
    </source>
</reference>